<dbReference type="GO" id="GO:0005737">
    <property type="term" value="C:cytoplasm"/>
    <property type="evidence" value="ECO:0007669"/>
    <property type="project" value="UniProtKB-SubCell"/>
</dbReference>
<keyword evidence="4 11" id="KW-0949">S-adenosyl-L-methionine</keyword>
<protein>
    <recommendedName>
        <fullName evidence="7 11">Ribosomal RNA large subunit methyltransferase E</fullName>
        <ecNumber evidence="6 11">2.1.1.166</ecNumber>
    </recommendedName>
    <alternativeName>
        <fullName evidence="9 11">23S rRNA Um2552 methyltransferase</fullName>
    </alternativeName>
    <alternativeName>
        <fullName evidence="8 11">rRNA (uridine-2'-O-)-methyltransferase</fullName>
    </alternativeName>
</protein>
<dbReference type="InterPro" id="IPR050082">
    <property type="entry name" value="RNA_methyltr_RlmE"/>
</dbReference>
<name>A0A1H5VSE0_9RHOB</name>
<feature type="region of interest" description="Disordered" evidence="13">
    <location>
        <begin position="217"/>
        <end position="251"/>
    </location>
</feature>
<sequence length="251" mass="27458">MAKKPTSKNTSGRGERDLKVKVKTARGRKLSSTRWLQRQLNDPYVKRAKADGYRGRAAYKILELDDKFRFLVPGARVVDLGCAPGGWCQVAVKRVNALGEKKGKAIGTILGVDLQEVEPIAGCEIHQLDFMEDDADDQVKAWLNGKADVVMSDMAAASSGHKQTDHLRIMALCEAAAYFAFDVLEEGGTFVAKVLAGGAEGDLQKILKQNFTKVMHMKPPASRSDSSEKFVVATGFRGNRATQQQGQSEEE</sequence>
<evidence type="ECO:0000256" key="1">
    <source>
        <dbReference type="ARBA" id="ARBA00022552"/>
    </source>
</evidence>
<evidence type="ECO:0000256" key="3">
    <source>
        <dbReference type="ARBA" id="ARBA00022679"/>
    </source>
</evidence>
<evidence type="ECO:0000256" key="4">
    <source>
        <dbReference type="ARBA" id="ARBA00022691"/>
    </source>
</evidence>
<evidence type="ECO:0000256" key="13">
    <source>
        <dbReference type="SAM" id="MobiDB-lite"/>
    </source>
</evidence>
<feature type="binding site" evidence="11">
    <location>
        <position position="113"/>
    </location>
    <ligand>
        <name>S-adenosyl-L-methionine</name>
        <dbReference type="ChEBI" id="CHEBI:59789"/>
    </ligand>
</feature>
<dbReference type="PANTHER" id="PTHR10920:SF18">
    <property type="entry name" value="RRNA METHYLTRANSFERASE 2, MITOCHONDRIAL"/>
    <property type="match status" value="1"/>
</dbReference>
<dbReference type="InterPro" id="IPR002877">
    <property type="entry name" value="RNA_MeTrfase_FtsJ_dom"/>
</dbReference>
<evidence type="ECO:0000256" key="12">
    <source>
        <dbReference type="PIRSR" id="PIRSR005461-1"/>
    </source>
</evidence>
<evidence type="ECO:0000313" key="15">
    <source>
        <dbReference type="EMBL" id="SEF89761.1"/>
    </source>
</evidence>
<dbReference type="Proteomes" id="UP000236752">
    <property type="component" value="Unassembled WGS sequence"/>
</dbReference>
<feature type="binding site" evidence="11">
    <location>
        <position position="129"/>
    </location>
    <ligand>
        <name>S-adenosyl-L-methionine</name>
        <dbReference type="ChEBI" id="CHEBI:59789"/>
    </ligand>
</feature>
<gene>
    <name evidence="11" type="primary">rlmE</name>
    <name evidence="11" type="synonym">ftsJ</name>
    <name evidence="11" type="synonym">rrmJ</name>
    <name evidence="15" type="ORF">SAMN04488045_1148</name>
</gene>
<dbReference type="HAMAP" id="MF_01547">
    <property type="entry name" value="RNA_methyltr_E"/>
    <property type="match status" value="1"/>
</dbReference>
<feature type="binding site" evidence="11">
    <location>
        <position position="85"/>
    </location>
    <ligand>
        <name>S-adenosyl-L-methionine</name>
        <dbReference type="ChEBI" id="CHEBI:59789"/>
    </ligand>
</feature>
<keyword evidence="3 11" id="KW-0808">Transferase</keyword>
<comment type="similarity">
    <text evidence="11">Belongs to the class I-like SAM-binding methyltransferase superfamily. RNA methyltransferase RlmE family.</text>
</comment>
<proteinExistence type="inferred from homology"/>
<dbReference type="InterPro" id="IPR015507">
    <property type="entry name" value="rRNA-MeTfrase_E"/>
</dbReference>
<feature type="active site" description="Proton acceptor" evidence="11 12">
    <location>
        <position position="193"/>
    </location>
</feature>
<dbReference type="InterPro" id="IPR029063">
    <property type="entry name" value="SAM-dependent_MTases_sf"/>
</dbReference>
<dbReference type="Pfam" id="PF01728">
    <property type="entry name" value="FtsJ"/>
    <property type="match status" value="1"/>
</dbReference>
<comment type="function">
    <text evidence="5 11">Specifically methylates the uridine in position 2552 of 23S rRNA at the 2'-O position of the ribose in the fully assembled 50S ribosomal subunit.</text>
</comment>
<evidence type="ECO:0000259" key="14">
    <source>
        <dbReference type="Pfam" id="PF01728"/>
    </source>
</evidence>
<dbReference type="OrthoDB" id="9790080at2"/>
<comment type="subcellular location">
    <subcellularLocation>
        <location evidence="11">Cytoplasm</location>
    </subcellularLocation>
</comment>
<comment type="catalytic activity">
    <reaction evidence="10 11">
        <text>uridine(2552) in 23S rRNA + S-adenosyl-L-methionine = 2'-O-methyluridine(2552) in 23S rRNA + S-adenosyl-L-homocysteine + H(+)</text>
        <dbReference type="Rhea" id="RHEA:42720"/>
        <dbReference type="Rhea" id="RHEA-COMP:10202"/>
        <dbReference type="Rhea" id="RHEA-COMP:10203"/>
        <dbReference type="ChEBI" id="CHEBI:15378"/>
        <dbReference type="ChEBI" id="CHEBI:57856"/>
        <dbReference type="ChEBI" id="CHEBI:59789"/>
        <dbReference type="ChEBI" id="CHEBI:65315"/>
        <dbReference type="ChEBI" id="CHEBI:74478"/>
        <dbReference type="EC" id="2.1.1.166"/>
    </reaction>
</comment>
<dbReference type="SUPFAM" id="SSF53335">
    <property type="entry name" value="S-adenosyl-L-methionine-dependent methyltransferases"/>
    <property type="match status" value="1"/>
</dbReference>
<dbReference type="PANTHER" id="PTHR10920">
    <property type="entry name" value="RIBOSOMAL RNA METHYLTRANSFERASE"/>
    <property type="match status" value="1"/>
</dbReference>
<evidence type="ECO:0000256" key="7">
    <source>
        <dbReference type="ARBA" id="ARBA00041129"/>
    </source>
</evidence>
<feature type="domain" description="Ribosomal RNA methyltransferase FtsJ" evidence="14">
    <location>
        <begin position="53"/>
        <end position="236"/>
    </location>
</feature>
<evidence type="ECO:0000256" key="6">
    <source>
        <dbReference type="ARBA" id="ARBA00038861"/>
    </source>
</evidence>
<keyword evidence="1 11" id="KW-0698">rRNA processing</keyword>
<evidence type="ECO:0000256" key="10">
    <source>
        <dbReference type="ARBA" id="ARBA00048970"/>
    </source>
</evidence>
<evidence type="ECO:0000256" key="11">
    <source>
        <dbReference type="HAMAP-Rule" id="MF_01547"/>
    </source>
</evidence>
<feature type="region of interest" description="Disordered" evidence="13">
    <location>
        <begin position="1"/>
        <end position="22"/>
    </location>
</feature>
<dbReference type="PIRSF" id="PIRSF005461">
    <property type="entry name" value="23S_rRNA_mtase"/>
    <property type="match status" value="1"/>
</dbReference>
<evidence type="ECO:0000256" key="8">
    <source>
        <dbReference type="ARBA" id="ARBA00041995"/>
    </source>
</evidence>
<dbReference type="GO" id="GO:0008650">
    <property type="term" value="F:rRNA (uridine-2'-O-)-methyltransferase activity"/>
    <property type="evidence" value="ECO:0007669"/>
    <property type="project" value="UniProtKB-UniRule"/>
</dbReference>
<dbReference type="EC" id="2.1.1.166" evidence="6 11"/>
<dbReference type="AlphaFoldDB" id="A0A1H5VSE0"/>
<keyword evidence="2 11" id="KW-0489">Methyltransferase</keyword>
<accession>A0A1H5VSE0</accession>
<feature type="compositionally biased region" description="Polar residues" evidence="13">
    <location>
        <begin position="240"/>
        <end position="251"/>
    </location>
</feature>
<reference evidence="15 16" key="1">
    <citation type="submission" date="2016-10" db="EMBL/GenBank/DDBJ databases">
        <authorList>
            <person name="de Groot N.N."/>
        </authorList>
    </citation>
    <scope>NUCLEOTIDE SEQUENCE [LARGE SCALE GENOMIC DNA]</scope>
    <source>
        <strain evidence="15 16">DSM 26915</strain>
    </source>
</reference>
<dbReference type="EMBL" id="FNUZ01000002">
    <property type="protein sequence ID" value="SEF89761.1"/>
    <property type="molecule type" value="Genomic_DNA"/>
</dbReference>
<evidence type="ECO:0000256" key="5">
    <source>
        <dbReference type="ARBA" id="ARBA00037569"/>
    </source>
</evidence>
<feature type="binding site" evidence="11">
    <location>
        <position position="87"/>
    </location>
    <ligand>
        <name>S-adenosyl-L-methionine</name>
        <dbReference type="ChEBI" id="CHEBI:59789"/>
    </ligand>
</feature>
<dbReference type="RefSeq" id="WP_103909530.1">
    <property type="nucleotide sequence ID" value="NZ_FNUZ01000002.1"/>
</dbReference>
<feature type="binding site" evidence="11">
    <location>
        <position position="153"/>
    </location>
    <ligand>
        <name>S-adenosyl-L-methionine</name>
        <dbReference type="ChEBI" id="CHEBI:59789"/>
    </ligand>
</feature>
<evidence type="ECO:0000256" key="9">
    <source>
        <dbReference type="ARBA" id="ARBA00042745"/>
    </source>
</evidence>
<keyword evidence="11" id="KW-0963">Cytoplasm</keyword>
<organism evidence="15 16">
    <name type="scientific">Thalassococcus halodurans</name>
    <dbReference type="NCBI Taxonomy" id="373675"/>
    <lineage>
        <taxon>Bacteria</taxon>
        <taxon>Pseudomonadati</taxon>
        <taxon>Pseudomonadota</taxon>
        <taxon>Alphaproteobacteria</taxon>
        <taxon>Rhodobacterales</taxon>
        <taxon>Roseobacteraceae</taxon>
        <taxon>Thalassococcus</taxon>
    </lineage>
</organism>
<evidence type="ECO:0000256" key="2">
    <source>
        <dbReference type="ARBA" id="ARBA00022603"/>
    </source>
</evidence>
<dbReference type="Gene3D" id="3.40.50.150">
    <property type="entry name" value="Vaccinia Virus protein VP39"/>
    <property type="match status" value="1"/>
</dbReference>
<keyword evidence="16" id="KW-1185">Reference proteome</keyword>
<evidence type="ECO:0000313" key="16">
    <source>
        <dbReference type="Proteomes" id="UP000236752"/>
    </source>
</evidence>